<accession>A0ABS1IY55</accession>
<feature type="transmembrane region" description="Helical" evidence="9">
    <location>
        <begin position="130"/>
        <end position="151"/>
    </location>
</feature>
<dbReference type="InterPro" id="IPR024041">
    <property type="entry name" value="NH4_transpt_AmtB-like_dom"/>
</dbReference>
<feature type="transmembrane region" description="Helical" evidence="9">
    <location>
        <begin position="197"/>
        <end position="216"/>
    </location>
</feature>
<evidence type="ECO:0000256" key="6">
    <source>
        <dbReference type="ARBA" id="ARBA00023136"/>
    </source>
</evidence>
<gene>
    <name evidence="11" type="ORF">JJN12_03300</name>
</gene>
<comment type="caution">
    <text evidence="11">The sequence shown here is derived from an EMBL/GenBank/DDBJ whole genome shotgun (WGS) entry which is preliminary data.</text>
</comment>
<feature type="transmembrane region" description="Helical" evidence="9">
    <location>
        <begin position="97"/>
        <end position="118"/>
    </location>
</feature>
<dbReference type="InterPro" id="IPR029020">
    <property type="entry name" value="Ammonium/urea_transptr"/>
</dbReference>
<keyword evidence="4 9" id="KW-0812">Transmembrane</keyword>
<dbReference type="PANTHER" id="PTHR43029:SF10">
    <property type="entry name" value="AMMONIUM TRANSPORTER MEP2"/>
    <property type="match status" value="1"/>
</dbReference>
<evidence type="ECO:0000256" key="9">
    <source>
        <dbReference type="RuleBase" id="RU362002"/>
    </source>
</evidence>
<proteinExistence type="inferred from homology"/>
<evidence type="ECO:0000256" key="7">
    <source>
        <dbReference type="ARBA" id="ARBA00023177"/>
    </source>
</evidence>
<protein>
    <recommendedName>
        <fullName evidence="8 9">Ammonium transporter</fullName>
    </recommendedName>
</protein>
<sequence length="402" mass="42738">MNINNGDTAFMMLATSMVCLMTPGLALFYGGLARKRNVLFIMMQSFISMGIITLMWIFGGFSLAFGGDIGGVIGNIGDYFALNNINFLPDGTQVTTIPFALFFAYQMMFCVITVPLISGAFAERLNMKGYIGLLIFWTLLVYIPVAHWVWGSGFLSKLGFADFAGGAVIHTTAGFSALAAIYALGKRKIKNTSMAPNNLMIATVGTGLLWFGWFGFNSGGALKADNLAATAFLNTAIGLAAGMMSWCVYALIVRKKVNFVDVLTGSVAGLATITPAAGYVNMVSAVIIGLIAGVICNISLGFQEKNGWDDALGVWGVHGMGGFTGTILIGVFADSNVNTVVPSIHQLLVQAGGAVLIAVYSMIVTFIILKVYGSITNIKPKDEDVVKGLDSTLLDEKAYDIM</sequence>
<evidence type="ECO:0000256" key="1">
    <source>
        <dbReference type="ARBA" id="ARBA00004141"/>
    </source>
</evidence>
<comment type="similarity">
    <text evidence="2 9">Belongs to the ammonia transporter channel (TC 1.A.11.2) family.</text>
</comment>
<reference evidence="11 12" key="1">
    <citation type="submission" date="2021-01" db="EMBL/GenBank/DDBJ databases">
        <title>Isolation and description of Catonella massiliensis sp. nov., a novel Catonella species, isolated from a stable periodontitis subject.</title>
        <authorList>
            <person name="Antezack A."/>
            <person name="Boxberger M."/>
            <person name="La Scola B."/>
            <person name="Monnet-Corti V."/>
        </authorList>
    </citation>
    <scope>NUCLEOTIDE SEQUENCE [LARGE SCALE GENOMIC DNA]</scope>
    <source>
        <strain evidence="11 12">Marseille-Q4567</strain>
    </source>
</reference>
<feature type="transmembrane region" description="Helical" evidence="9">
    <location>
        <begin position="39"/>
        <end position="58"/>
    </location>
</feature>
<keyword evidence="12" id="KW-1185">Reference proteome</keyword>
<keyword evidence="7 9" id="KW-0924">Ammonia transport</keyword>
<dbReference type="Pfam" id="PF00909">
    <property type="entry name" value="Ammonium_transp"/>
    <property type="match status" value="1"/>
</dbReference>
<keyword evidence="5 9" id="KW-1133">Transmembrane helix</keyword>
<evidence type="ECO:0000313" key="11">
    <source>
        <dbReference type="EMBL" id="MBK5896814.1"/>
    </source>
</evidence>
<dbReference type="PANTHER" id="PTHR43029">
    <property type="entry name" value="AMMONIUM TRANSPORTER MEP2"/>
    <property type="match status" value="1"/>
</dbReference>
<dbReference type="Gene3D" id="1.10.3430.10">
    <property type="entry name" value="Ammonium transporter AmtB like domains"/>
    <property type="match status" value="1"/>
</dbReference>
<feature type="transmembrane region" description="Helical" evidence="9">
    <location>
        <begin position="12"/>
        <end position="32"/>
    </location>
</feature>
<keyword evidence="3 9" id="KW-0813">Transport</keyword>
<evidence type="ECO:0000256" key="4">
    <source>
        <dbReference type="ARBA" id="ARBA00022692"/>
    </source>
</evidence>
<evidence type="ECO:0000256" key="5">
    <source>
        <dbReference type="ARBA" id="ARBA00022989"/>
    </source>
</evidence>
<feature type="transmembrane region" description="Helical" evidence="9">
    <location>
        <begin position="228"/>
        <end position="252"/>
    </location>
</feature>
<feature type="domain" description="Ammonium transporter AmtB-like" evidence="10">
    <location>
        <begin position="9"/>
        <end position="399"/>
    </location>
</feature>
<evidence type="ECO:0000256" key="2">
    <source>
        <dbReference type="ARBA" id="ARBA00005887"/>
    </source>
</evidence>
<feature type="transmembrane region" description="Helical" evidence="9">
    <location>
        <begin position="312"/>
        <end position="333"/>
    </location>
</feature>
<name>A0ABS1IY55_9FIRM</name>
<dbReference type="SUPFAM" id="SSF111352">
    <property type="entry name" value="Ammonium transporter"/>
    <property type="match status" value="1"/>
</dbReference>
<feature type="transmembrane region" description="Helical" evidence="9">
    <location>
        <begin position="283"/>
        <end position="300"/>
    </location>
</feature>
<feature type="transmembrane region" description="Helical" evidence="9">
    <location>
        <begin position="163"/>
        <end position="185"/>
    </location>
</feature>
<evidence type="ECO:0000259" key="10">
    <source>
        <dbReference type="Pfam" id="PF00909"/>
    </source>
</evidence>
<organism evidence="11 12">
    <name type="scientific">Catonella massiliensis</name>
    <dbReference type="NCBI Taxonomy" id="2799636"/>
    <lineage>
        <taxon>Bacteria</taxon>
        <taxon>Bacillati</taxon>
        <taxon>Bacillota</taxon>
        <taxon>Clostridia</taxon>
        <taxon>Lachnospirales</taxon>
        <taxon>Lachnospiraceae</taxon>
        <taxon>Catonella</taxon>
    </lineage>
</organism>
<dbReference type="Proteomes" id="UP000604730">
    <property type="component" value="Unassembled WGS sequence"/>
</dbReference>
<evidence type="ECO:0000313" key="12">
    <source>
        <dbReference type="Proteomes" id="UP000604730"/>
    </source>
</evidence>
<feature type="transmembrane region" description="Helical" evidence="9">
    <location>
        <begin position="259"/>
        <end position="277"/>
    </location>
</feature>
<keyword evidence="6 9" id="KW-0472">Membrane</keyword>
<dbReference type="RefSeq" id="WP_208428361.1">
    <property type="nucleotide sequence ID" value="NZ_JAEPRJ010000001.1"/>
</dbReference>
<dbReference type="PROSITE" id="PS01219">
    <property type="entry name" value="AMMONIUM_TRANSP"/>
    <property type="match status" value="1"/>
</dbReference>
<comment type="subcellular location">
    <subcellularLocation>
        <location evidence="9">Cell membrane</location>
        <topology evidence="9">Multi-pass membrane protein</topology>
    </subcellularLocation>
    <subcellularLocation>
        <location evidence="1">Membrane</location>
        <topology evidence="1">Multi-pass membrane protein</topology>
    </subcellularLocation>
</comment>
<dbReference type="EMBL" id="JAEPRJ010000001">
    <property type="protein sequence ID" value="MBK5896814.1"/>
    <property type="molecule type" value="Genomic_DNA"/>
</dbReference>
<evidence type="ECO:0000256" key="3">
    <source>
        <dbReference type="ARBA" id="ARBA00022448"/>
    </source>
</evidence>
<feature type="transmembrane region" description="Helical" evidence="9">
    <location>
        <begin position="353"/>
        <end position="372"/>
    </location>
</feature>
<evidence type="ECO:0000256" key="8">
    <source>
        <dbReference type="ARBA" id="ARBA00050025"/>
    </source>
</evidence>
<dbReference type="InterPro" id="IPR018047">
    <property type="entry name" value="Ammonium_transpt_CS"/>
</dbReference>
<dbReference type="NCBIfam" id="TIGR00836">
    <property type="entry name" value="amt"/>
    <property type="match status" value="1"/>
</dbReference>
<dbReference type="InterPro" id="IPR001905">
    <property type="entry name" value="Ammonium_transpt"/>
</dbReference>